<dbReference type="SUPFAM" id="SSF53850">
    <property type="entry name" value="Periplasmic binding protein-like II"/>
    <property type="match status" value="1"/>
</dbReference>
<dbReference type="PRINTS" id="PR00039">
    <property type="entry name" value="HTHLYSR"/>
</dbReference>
<evidence type="ECO:0000313" key="7">
    <source>
        <dbReference type="Proteomes" id="UP000319432"/>
    </source>
</evidence>
<evidence type="ECO:0000256" key="3">
    <source>
        <dbReference type="ARBA" id="ARBA00023125"/>
    </source>
</evidence>
<proteinExistence type="inferred from homology"/>
<keyword evidence="2" id="KW-0805">Transcription regulation</keyword>
<comment type="similarity">
    <text evidence="1">Belongs to the LysR transcriptional regulatory family.</text>
</comment>
<accession>A0A518VAF5</accession>
<dbReference type="FunFam" id="1.10.10.10:FF:000001">
    <property type="entry name" value="LysR family transcriptional regulator"/>
    <property type="match status" value="1"/>
</dbReference>
<keyword evidence="3" id="KW-0238">DNA-binding</keyword>
<dbReference type="PROSITE" id="PS50931">
    <property type="entry name" value="HTH_LYSR"/>
    <property type="match status" value="1"/>
</dbReference>
<dbReference type="EMBL" id="CP033464">
    <property type="protein sequence ID" value="QDX93978.1"/>
    <property type="molecule type" value="Genomic_DNA"/>
</dbReference>
<dbReference type="GO" id="GO:0005829">
    <property type="term" value="C:cytosol"/>
    <property type="evidence" value="ECO:0007669"/>
    <property type="project" value="TreeGrafter"/>
</dbReference>
<organism evidence="6 7">
    <name type="scientific">Brevibacillus laterosporus</name>
    <name type="common">Bacillus laterosporus</name>
    <dbReference type="NCBI Taxonomy" id="1465"/>
    <lineage>
        <taxon>Bacteria</taxon>
        <taxon>Bacillati</taxon>
        <taxon>Bacillota</taxon>
        <taxon>Bacilli</taxon>
        <taxon>Bacillales</taxon>
        <taxon>Paenibacillaceae</taxon>
        <taxon>Brevibacillus</taxon>
    </lineage>
</organism>
<dbReference type="Proteomes" id="UP000319432">
    <property type="component" value="Chromosome"/>
</dbReference>
<sequence>MEIRQLQYFLMLCNELHFTEAAYKLGISQPTLSQQIRVLEDELGLPLFDRIGKKTVKTEAGNLLEHYALQIVQQLENAKNSIEDLTNMNTGHIRVAVLPSDLDYRLTSLLIDFHKEFPNTKVQVIPSIDILHKVLENEVDIGVGLAIQPDSRLIRIPFYTETYSLYVKKEHDLAEKAIILPGDLVNIPLVMYPKGFYGRDLIDTWCKNRDISIDTLMETGSATSLFQLVKEGIGATIQPSQLIESFQSLGIRAISIKDSPIRKLEMFYRKDKYLSQATKAFLQRMHTFFKVK</sequence>
<dbReference type="PANTHER" id="PTHR30419">
    <property type="entry name" value="HTH-TYPE TRANSCRIPTIONAL REGULATOR YBHD"/>
    <property type="match status" value="1"/>
</dbReference>
<dbReference type="Gene3D" id="1.10.10.10">
    <property type="entry name" value="Winged helix-like DNA-binding domain superfamily/Winged helix DNA-binding domain"/>
    <property type="match status" value="1"/>
</dbReference>
<evidence type="ECO:0000259" key="5">
    <source>
        <dbReference type="PROSITE" id="PS50931"/>
    </source>
</evidence>
<dbReference type="GO" id="GO:0003700">
    <property type="term" value="F:DNA-binding transcription factor activity"/>
    <property type="evidence" value="ECO:0007669"/>
    <property type="project" value="InterPro"/>
</dbReference>
<feature type="domain" description="HTH lysR-type" evidence="5">
    <location>
        <begin position="1"/>
        <end position="58"/>
    </location>
</feature>
<dbReference type="InterPro" id="IPR050950">
    <property type="entry name" value="HTH-type_LysR_regulators"/>
</dbReference>
<dbReference type="CDD" id="cd05466">
    <property type="entry name" value="PBP2_LTTR_substrate"/>
    <property type="match status" value="1"/>
</dbReference>
<gene>
    <name evidence="6" type="ORF">EEL30_17775</name>
</gene>
<name>A0A518VAF5_BRELA</name>
<dbReference type="Pfam" id="PF00126">
    <property type="entry name" value="HTH_1"/>
    <property type="match status" value="1"/>
</dbReference>
<dbReference type="InterPro" id="IPR005119">
    <property type="entry name" value="LysR_subst-bd"/>
</dbReference>
<evidence type="ECO:0000256" key="1">
    <source>
        <dbReference type="ARBA" id="ARBA00009437"/>
    </source>
</evidence>
<evidence type="ECO:0000313" key="6">
    <source>
        <dbReference type="EMBL" id="QDX93978.1"/>
    </source>
</evidence>
<dbReference type="GO" id="GO:0003677">
    <property type="term" value="F:DNA binding"/>
    <property type="evidence" value="ECO:0007669"/>
    <property type="project" value="UniProtKB-KW"/>
</dbReference>
<protein>
    <submittedName>
        <fullName evidence="6">LysR family transcriptional regulator</fullName>
    </submittedName>
</protein>
<dbReference type="Gene3D" id="3.40.190.290">
    <property type="match status" value="1"/>
</dbReference>
<reference evidence="6 7" key="1">
    <citation type="submission" date="2018-11" db="EMBL/GenBank/DDBJ databases">
        <title>Phylogenetic determinants of toxin gene distribution in genomes of Brevibacillus laterosporus.</title>
        <authorList>
            <person name="Glare T.R."/>
            <person name="Durrant A."/>
            <person name="Berry C."/>
            <person name="Palma L."/>
            <person name="Ormskirk M."/>
            <person name="Cox M.O."/>
        </authorList>
    </citation>
    <scope>NUCLEOTIDE SEQUENCE [LARGE SCALE GENOMIC DNA]</scope>
    <source>
        <strain evidence="6 7">1821L</strain>
    </source>
</reference>
<dbReference type="InterPro" id="IPR036388">
    <property type="entry name" value="WH-like_DNA-bd_sf"/>
</dbReference>
<evidence type="ECO:0000256" key="2">
    <source>
        <dbReference type="ARBA" id="ARBA00023015"/>
    </source>
</evidence>
<keyword evidence="4" id="KW-0804">Transcription</keyword>
<dbReference type="InterPro" id="IPR000847">
    <property type="entry name" value="LysR_HTH_N"/>
</dbReference>
<dbReference type="AlphaFoldDB" id="A0A518VAF5"/>
<dbReference type="SUPFAM" id="SSF46785">
    <property type="entry name" value="Winged helix' DNA-binding domain"/>
    <property type="match status" value="1"/>
</dbReference>
<keyword evidence="7" id="KW-1185">Reference proteome</keyword>
<dbReference type="OrthoDB" id="9803735at2"/>
<dbReference type="InterPro" id="IPR036390">
    <property type="entry name" value="WH_DNA-bd_sf"/>
</dbReference>
<evidence type="ECO:0000256" key="4">
    <source>
        <dbReference type="ARBA" id="ARBA00023163"/>
    </source>
</evidence>
<dbReference type="Pfam" id="PF03466">
    <property type="entry name" value="LysR_substrate"/>
    <property type="match status" value="1"/>
</dbReference>